<evidence type="ECO:0000313" key="6">
    <source>
        <dbReference type="Proteomes" id="UP001293593"/>
    </source>
</evidence>
<dbReference type="Proteomes" id="UP001293593">
    <property type="component" value="Unassembled WGS sequence"/>
</dbReference>
<gene>
    <name evidence="5" type="ORF">QN277_010451</name>
</gene>
<dbReference type="EMBL" id="JAWXYG010000015">
    <property type="protein sequence ID" value="KAK4253826.1"/>
    <property type="molecule type" value="Genomic_DNA"/>
</dbReference>
<sequence>MRHSAACHVIERCFGIIKIRWAILRSASYYPVKIQNRYILTCCLIHNLIHRESVEDPLDEQLESFDEEPPTMDNTPMIPMETSDSWNNSSENLANDLFAAFVTPSDN</sequence>
<feature type="domain" description="DDE Tnp4" evidence="4">
    <location>
        <begin position="2"/>
        <end position="47"/>
    </location>
</feature>
<name>A0AAE1MBP6_9FABA</name>
<keyword evidence="6" id="KW-1185">Reference proteome</keyword>
<accession>A0AAE1MBP6</accession>
<dbReference type="InterPro" id="IPR027806">
    <property type="entry name" value="HARBI1_dom"/>
</dbReference>
<comment type="cofactor">
    <cofactor evidence="1">
        <name>a divalent metal cation</name>
        <dbReference type="ChEBI" id="CHEBI:60240"/>
    </cofactor>
</comment>
<protein>
    <recommendedName>
        <fullName evidence="4">DDE Tnp4 domain-containing protein</fullName>
    </recommendedName>
</protein>
<dbReference type="AlphaFoldDB" id="A0AAE1MBP6"/>
<evidence type="ECO:0000256" key="1">
    <source>
        <dbReference type="ARBA" id="ARBA00001968"/>
    </source>
</evidence>
<dbReference type="Pfam" id="PF13359">
    <property type="entry name" value="DDE_Tnp_4"/>
    <property type="match status" value="1"/>
</dbReference>
<comment type="caution">
    <text evidence="5">The sequence shown here is derived from an EMBL/GenBank/DDBJ whole genome shotgun (WGS) entry which is preliminary data.</text>
</comment>
<organism evidence="5 6">
    <name type="scientific">Acacia crassicarpa</name>
    <name type="common">northern wattle</name>
    <dbReference type="NCBI Taxonomy" id="499986"/>
    <lineage>
        <taxon>Eukaryota</taxon>
        <taxon>Viridiplantae</taxon>
        <taxon>Streptophyta</taxon>
        <taxon>Embryophyta</taxon>
        <taxon>Tracheophyta</taxon>
        <taxon>Spermatophyta</taxon>
        <taxon>Magnoliopsida</taxon>
        <taxon>eudicotyledons</taxon>
        <taxon>Gunneridae</taxon>
        <taxon>Pentapetalae</taxon>
        <taxon>rosids</taxon>
        <taxon>fabids</taxon>
        <taxon>Fabales</taxon>
        <taxon>Fabaceae</taxon>
        <taxon>Caesalpinioideae</taxon>
        <taxon>mimosoid clade</taxon>
        <taxon>Acacieae</taxon>
        <taxon>Acacia</taxon>
    </lineage>
</organism>
<evidence type="ECO:0000259" key="4">
    <source>
        <dbReference type="Pfam" id="PF13359"/>
    </source>
</evidence>
<proteinExistence type="predicted"/>
<evidence type="ECO:0000256" key="3">
    <source>
        <dbReference type="SAM" id="MobiDB-lite"/>
    </source>
</evidence>
<reference evidence="5" key="1">
    <citation type="submission" date="2023-10" db="EMBL/GenBank/DDBJ databases">
        <title>Chromosome-level genome of the transformable northern wattle, Acacia crassicarpa.</title>
        <authorList>
            <person name="Massaro I."/>
            <person name="Sinha N.R."/>
            <person name="Poethig S."/>
            <person name="Leichty A.R."/>
        </authorList>
    </citation>
    <scope>NUCLEOTIDE SEQUENCE</scope>
    <source>
        <strain evidence="5">Acra3RX</strain>
        <tissue evidence="5">Leaf</tissue>
    </source>
</reference>
<evidence type="ECO:0000256" key="2">
    <source>
        <dbReference type="ARBA" id="ARBA00022723"/>
    </source>
</evidence>
<dbReference type="GO" id="GO:0046872">
    <property type="term" value="F:metal ion binding"/>
    <property type="evidence" value="ECO:0007669"/>
    <property type="project" value="UniProtKB-KW"/>
</dbReference>
<keyword evidence="2" id="KW-0479">Metal-binding</keyword>
<evidence type="ECO:0000313" key="5">
    <source>
        <dbReference type="EMBL" id="KAK4253826.1"/>
    </source>
</evidence>
<feature type="region of interest" description="Disordered" evidence="3">
    <location>
        <begin position="64"/>
        <end position="85"/>
    </location>
</feature>